<dbReference type="Pfam" id="PF01541">
    <property type="entry name" value="GIY-YIG"/>
    <property type="match status" value="1"/>
</dbReference>
<organism evidence="3 4">
    <name type="scientific">Candidatus Adlerbacteria bacterium GW2011_GWB1_54_7</name>
    <dbReference type="NCBI Taxonomy" id="1618607"/>
    <lineage>
        <taxon>Bacteria</taxon>
        <taxon>Candidatus Adleribacteriota</taxon>
    </lineage>
</organism>
<dbReference type="PROSITE" id="PS50164">
    <property type="entry name" value="GIY_YIG"/>
    <property type="match status" value="1"/>
</dbReference>
<dbReference type="SUPFAM" id="SSF82771">
    <property type="entry name" value="GIY-YIG endonuclease"/>
    <property type="match status" value="1"/>
</dbReference>
<dbReference type="CDD" id="cd10456">
    <property type="entry name" value="GIY-YIG_UPF0213"/>
    <property type="match status" value="1"/>
</dbReference>
<dbReference type="SMART" id="SM00465">
    <property type="entry name" value="GIYc"/>
    <property type="match status" value="1"/>
</dbReference>
<dbReference type="PANTHER" id="PTHR34477">
    <property type="entry name" value="UPF0213 PROTEIN YHBQ"/>
    <property type="match status" value="1"/>
</dbReference>
<sequence length="84" mass="9620">MKWFVYIAQAASGYYYVGISPNPKERIICHNAGAGSQMARQHGSFELVYSSAPFPNKSEARKREIQLKGWSKEKKLKLIKGEWK</sequence>
<dbReference type="STRING" id="1618607.UY86_C0006G0020"/>
<evidence type="ECO:0000313" key="4">
    <source>
        <dbReference type="Proteomes" id="UP000033852"/>
    </source>
</evidence>
<comment type="similarity">
    <text evidence="1">Belongs to the UPF0213 family.</text>
</comment>
<evidence type="ECO:0000313" key="3">
    <source>
        <dbReference type="EMBL" id="KKW37575.1"/>
    </source>
</evidence>
<dbReference type="InterPro" id="IPR050190">
    <property type="entry name" value="UPF0213_domain"/>
</dbReference>
<dbReference type="Gene3D" id="3.40.1440.10">
    <property type="entry name" value="GIY-YIG endonuclease"/>
    <property type="match status" value="1"/>
</dbReference>
<dbReference type="PANTHER" id="PTHR34477:SF1">
    <property type="entry name" value="UPF0213 PROTEIN YHBQ"/>
    <property type="match status" value="1"/>
</dbReference>
<dbReference type="Proteomes" id="UP000033852">
    <property type="component" value="Unassembled WGS sequence"/>
</dbReference>
<comment type="caution">
    <text evidence="3">The sequence shown here is derived from an EMBL/GenBank/DDBJ whole genome shotgun (WGS) entry which is preliminary data.</text>
</comment>
<name>A0A0G1Y335_9BACT</name>
<accession>A0A0G1Y335</accession>
<evidence type="ECO:0000256" key="1">
    <source>
        <dbReference type="ARBA" id="ARBA00007435"/>
    </source>
</evidence>
<dbReference type="EMBL" id="LCRR01000006">
    <property type="protein sequence ID" value="KKW37575.1"/>
    <property type="molecule type" value="Genomic_DNA"/>
</dbReference>
<dbReference type="InterPro" id="IPR000305">
    <property type="entry name" value="GIY-YIG_endonuc"/>
</dbReference>
<protein>
    <submittedName>
        <fullName evidence="3">Excinuclease ABC C subunit domain protein</fullName>
    </submittedName>
</protein>
<proteinExistence type="inferred from homology"/>
<reference evidence="3 4" key="1">
    <citation type="journal article" date="2015" name="Nature">
        <title>rRNA introns, odd ribosomes, and small enigmatic genomes across a large radiation of phyla.</title>
        <authorList>
            <person name="Brown C.T."/>
            <person name="Hug L.A."/>
            <person name="Thomas B.C."/>
            <person name="Sharon I."/>
            <person name="Castelle C.J."/>
            <person name="Singh A."/>
            <person name="Wilkins M.J."/>
            <person name="Williams K.H."/>
            <person name="Banfield J.F."/>
        </authorList>
    </citation>
    <scope>NUCLEOTIDE SEQUENCE [LARGE SCALE GENOMIC DNA]</scope>
</reference>
<dbReference type="InterPro" id="IPR035901">
    <property type="entry name" value="GIY-YIG_endonuc_sf"/>
</dbReference>
<feature type="domain" description="GIY-YIG" evidence="2">
    <location>
        <begin position="1"/>
        <end position="77"/>
    </location>
</feature>
<gene>
    <name evidence="3" type="ORF">UY86_C0006G0020</name>
</gene>
<dbReference type="AlphaFoldDB" id="A0A0G1Y335"/>
<evidence type="ECO:0000259" key="2">
    <source>
        <dbReference type="PROSITE" id="PS50164"/>
    </source>
</evidence>